<dbReference type="PANTHER" id="PTHR31527">
    <property type="entry name" value="RE64534P"/>
    <property type="match status" value="1"/>
</dbReference>
<evidence type="ECO:0000259" key="1">
    <source>
        <dbReference type="Pfam" id="PF09347"/>
    </source>
</evidence>
<evidence type="ECO:0000313" key="2">
    <source>
        <dbReference type="EMBL" id="SVA78907.1"/>
    </source>
</evidence>
<dbReference type="Pfam" id="PF09347">
    <property type="entry name" value="DUF1989"/>
    <property type="match status" value="1"/>
</dbReference>
<name>A0A381YQX2_9ZZZZ</name>
<dbReference type="InterPro" id="IPR018959">
    <property type="entry name" value="DUF1989"/>
</dbReference>
<protein>
    <recommendedName>
        <fullName evidence="1">DUF1989 domain-containing protein</fullName>
    </recommendedName>
</protein>
<sequence length="212" mass="23304">MVEALINRRSIMTSEIIAIPARSGKAVSIREGQAVKVINTHGEQVVDTWAFNSGDISEFMSMDATRATLVKLRAETGDSYYSNRRRPILTVIEDTTPGVHDTLMAACDNERYGLLGCTEYHDNCSDNLRAGLKVLGIEASWIPSPLNLFMNIPWTQEGALSFEAPVSKPGDFVVLRAEQDVIVAFSACPQDILPINGRHTAPTEAHFEVIDI</sequence>
<organism evidence="2">
    <name type="scientific">marine metagenome</name>
    <dbReference type="NCBI Taxonomy" id="408172"/>
    <lineage>
        <taxon>unclassified sequences</taxon>
        <taxon>metagenomes</taxon>
        <taxon>ecological metagenomes</taxon>
    </lineage>
</organism>
<gene>
    <name evidence="2" type="ORF">METZ01_LOCUS131761</name>
</gene>
<accession>A0A381YQX2</accession>
<proteinExistence type="predicted"/>
<dbReference type="AlphaFoldDB" id="A0A381YQX2"/>
<dbReference type="EMBL" id="UINC01018725">
    <property type="protein sequence ID" value="SVA78907.1"/>
    <property type="molecule type" value="Genomic_DNA"/>
</dbReference>
<dbReference type="PANTHER" id="PTHR31527:SF0">
    <property type="entry name" value="RE64534P"/>
    <property type="match status" value="1"/>
</dbReference>
<feature type="domain" description="DUF1989" evidence="1">
    <location>
        <begin position="19"/>
        <end position="182"/>
    </location>
</feature>
<reference evidence="2" key="1">
    <citation type="submission" date="2018-05" db="EMBL/GenBank/DDBJ databases">
        <authorList>
            <person name="Lanie J.A."/>
            <person name="Ng W.-L."/>
            <person name="Kazmierczak K.M."/>
            <person name="Andrzejewski T.M."/>
            <person name="Davidsen T.M."/>
            <person name="Wayne K.J."/>
            <person name="Tettelin H."/>
            <person name="Glass J.I."/>
            <person name="Rusch D."/>
            <person name="Podicherti R."/>
            <person name="Tsui H.-C.T."/>
            <person name="Winkler M.E."/>
        </authorList>
    </citation>
    <scope>NUCLEOTIDE SEQUENCE</scope>
</reference>